<protein>
    <submittedName>
        <fullName evidence="2">Formylglycine-generating enzyme, required for sulfatase activity, contains SUMF1/FGE domain</fullName>
    </submittedName>
</protein>
<dbReference type="SUPFAM" id="SSF56436">
    <property type="entry name" value="C-type lectin-like"/>
    <property type="match status" value="1"/>
</dbReference>
<organism evidence="2 3">
    <name type="scientific">Cyclobacterium lianum</name>
    <dbReference type="NCBI Taxonomy" id="388280"/>
    <lineage>
        <taxon>Bacteria</taxon>
        <taxon>Pseudomonadati</taxon>
        <taxon>Bacteroidota</taxon>
        <taxon>Cytophagia</taxon>
        <taxon>Cytophagales</taxon>
        <taxon>Cyclobacteriaceae</taxon>
        <taxon>Cyclobacterium</taxon>
    </lineage>
</organism>
<reference evidence="2 3" key="1">
    <citation type="submission" date="2016-11" db="EMBL/GenBank/DDBJ databases">
        <authorList>
            <person name="Jaros S."/>
            <person name="Januszkiewicz K."/>
            <person name="Wedrychowicz H."/>
        </authorList>
    </citation>
    <scope>NUCLEOTIDE SEQUENCE [LARGE SCALE GENOMIC DNA]</scope>
    <source>
        <strain evidence="2 3">CGMCC 1.6102</strain>
    </source>
</reference>
<dbReference type="InterPro" id="IPR051043">
    <property type="entry name" value="Sulfatase_Mod_Factor_Kinase"/>
</dbReference>
<dbReference type="GO" id="GO:0120147">
    <property type="term" value="F:formylglycine-generating oxidase activity"/>
    <property type="evidence" value="ECO:0007669"/>
    <property type="project" value="TreeGrafter"/>
</dbReference>
<feature type="domain" description="Sulfatase-modifying factor enzyme-like" evidence="1">
    <location>
        <begin position="73"/>
        <end position="378"/>
    </location>
</feature>
<dbReference type="InterPro" id="IPR016187">
    <property type="entry name" value="CTDL_fold"/>
</dbReference>
<proteinExistence type="predicted"/>
<accession>A0A1M7LCJ9</accession>
<dbReference type="RefSeq" id="WP_073093673.1">
    <property type="nucleotide sequence ID" value="NZ_FRCY01000003.1"/>
</dbReference>
<evidence type="ECO:0000313" key="3">
    <source>
        <dbReference type="Proteomes" id="UP000184513"/>
    </source>
</evidence>
<evidence type="ECO:0000259" key="1">
    <source>
        <dbReference type="Pfam" id="PF03781"/>
    </source>
</evidence>
<gene>
    <name evidence="2" type="ORF">SAMN04488057_103230</name>
</gene>
<dbReference type="InterPro" id="IPR005532">
    <property type="entry name" value="SUMF_dom"/>
</dbReference>
<keyword evidence="3" id="KW-1185">Reference proteome</keyword>
<dbReference type="EMBL" id="FRCY01000003">
    <property type="protein sequence ID" value="SHM75878.1"/>
    <property type="molecule type" value="Genomic_DNA"/>
</dbReference>
<dbReference type="Proteomes" id="UP000184513">
    <property type="component" value="Unassembled WGS sequence"/>
</dbReference>
<dbReference type="PANTHER" id="PTHR23150:SF19">
    <property type="entry name" value="FORMYLGLYCINE-GENERATING ENZYME"/>
    <property type="match status" value="1"/>
</dbReference>
<dbReference type="STRING" id="388280.SAMN04488057_103230"/>
<sequence>MINTRRRNLVYIAALALSFQYSCSQSDNKEEMTEEGTTADMASCHDNVPDRFAPKADAGTNDIAERQEPRSHEGMIWIEGGEFTRGATDERGRKDELPAHKVKVDGFWMDETEVTNAQFAAFVEATGYVTIAEKKPDWEEIKKQLPPGTPKPPEEVLVAASLTFNSPDRSVALNNASQWWEWTPGANWRQPQGPGSSIEGKDNYPVVHIAWDDALAYAKWAGKRLPTEAEWEYAARGGLQQKSFPWGDDPVEKSGFMANIWQGEFPVTDKGEDGFQGLAPVKSYDPNPYGLYDMAGNVWEWTNDWYREDYYSSLQTDLAVNPQGPRDSFDPQEPTVPKKVVKGGSFLCNVSYCEGYRVSAKMKSSPDTGLEHTGFRCVSSN</sequence>
<dbReference type="AlphaFoldDB" id="A0A1M7LCJ9"/>
<dbReference type="PANTHER" id="PTHR23150">
    <property type="entry name" value="SULFATASE MODIFYING FACTOR 1, 2"/>
    <property type="match status" value="1"/>
</dbReference>
<dbReference type="InterPro" id="IPR042095">
    <property type="entry name" value="SUMF_sf"/>
</dbReference>
<name>A0A1M7LCJ9_9BACT</name>
<dbReference type="Gene3D" id="3.90.1580.10">
    <property type="entry name" value="paralog of FGE (formylglycine-generating enzyme)"/>
    <property type="match status" value="1"/>
</dbReference>
<evidence type="ECO:0000313" key="2">
    <source>
        <dbReference type="EMBL" id="SHM75878.1"/>
    </source>
</evidence>
<dbReference type="Pfam" id="PF03781">
    <property type="entry name" value="FGE-sulfatase"/>
    <property type="match status" value="1"/>
</dbReference>